<accession>A0A139A484</accession>
<sequence>MEVPDVHASTPESSPQLPVPDADAQEPAIVDNNNSLRKGSPLRIVARLIDAIRRAWGGGRLSHDLQSMLKDASNWIYASAIITALGRRLEQCRRGDGCKVKGCEFIHPTEQATREKHLKSPELGSKYVEPLLDVLYVQPGLALGFPKAVLLETQERLLLVWTKSPQALEDGVGSARHINYLAEMDLQQVISFILNDSPIRGAGATPFANHLVCRCVRLQFFLAQSSTSEENDLGNAKPTSAGQLCKGGQNCANLKCAGEHNPSTDEADALAAFGLAVKMILQEVHGSVDLTENERSAIVSNAYTALHRATPDDAPLLARSLLAQLSCLVFLSRSRKDLVPSVIGRALRHFYAPSAEVGQEVSRTFSSLADLDEARILRYVVSETSSRNNPRVFARVKIGEQRQVTFRDSFVRFVREKYQGNPPPGVSPRDLATIDGTGVCLGGASQESDGSGGDRSVPPYTSGMALFLFNESIYPENQSSDEIRSRIPLQRRPKVTTAITQREWDEVAANHVRELKELPDVLTALSKPNRDDMMGACAGVRTDLGRLIGRFVEEETRFATRGNGGKVSKWKCARDVSESDEAEALEPPDRKAKQSRRPLVGFREASRHLSRHLRESITPTSSPIKAPTRITYATLSSLLVYLRLSDNALAHTDLALFDPELYLTLSLELCDTVIALERIPCITARTSGRPGEASTFDGWVSKGTLEFQDLVDDSIALKNKILRALPTRAADRKYGTTDLRFVVAPTLSTPVRASAVNSFADSITEEAVVPTGSASDSLADLTEQLGTLGIHN</sequence>
<proteinExistence type="predicted"/>
<evidence type="ECO:0000313" key="2">
    <source>
        <dbReference type="EMBL" id="KXS11612.1"/>
    </source>
</evidence>
<dbReference type="AlphaFoldDB" id="A0A139A484"/>
<dbReference type="Proteomes" id="UP000070544">
    <property type="component" value="Unassembled WGS sequence"/>
</dbReference>
<protein>
    <submittedName>
        <fullName evidence="2">Uncharacterized protein</fullName>
    </submittedName>
</protein>
<dbReference type="OrthoDB" id="2181412at2759"/>
<evidence type="ECO:0000256" key="1">
    <source>
        <dbReference type="SAM" id="MobiDB-lite"/>
    </source>
</evidence>
<keyword evidence="3" id="KW-1185">Reference proteome</keyword>
<feature type="region of interest" description="Disordered" evidence="1">
    <location>
        <begin position="1"/>
        <end position="23"/>
    </location>
</feature>
<name>A0A139A484_GONPJ</name>
<feature type="region of interest" description="Disordered" evidence="1">
    <location>
        <begin position="578"/>
        <end position="598"/>
    </location>
</feature>
<dbReference type="EMBL" id="KQ965799">
    <property type="protein sequence ID" value="KXS11612.1"/>
    <property type="molecule type" value="Genomic_DNA"/>
</dbReference>
<gene>
    <name evidence="2" type="ORF">M427DRAFT_147669</name>
</gene>
<reference evidence="2 3" key="1">
    <citation type="journal article" date="2015" name="Genome Biol. Evol.">
        <title>Phylogenomic analyses indicate that early fungi evolved digesting cell walls of algal ancestors of land plants.</title>
        <authorList>
            <person name="Chang Y."/>
            <person name="Wang S."/>
            <person name="Sekimoto S."/>
            <person name="Aerts A.L."/>
            <person name="Choi C."/>
            <person name="Clum A."/>
            <person name="LaButti K.M."/>
            <person name="Lindquist E.A."/>
            <person name="Yee Ngan C."/>
            <person name="Ohm R.A."/>
            <person name="Salamov A.A."/>
            <person name="Grigoriev I.V."/>
            <person name="Spatafora J.W."/>
            <person name="Berbee M.L."/>
        </authorList>
    </citation>
    <scope>NUCLEOTIDE SEQUENCE [LARGE SCALE GENOMIC DNA]</scope>
    <source>
        <strain evidence="2 3">JEL478</strain>
    </source>
</reference>
<evidence type="ECO:0000313" key="3">
    <source>
        <dbReference type="Proteomes" id="UP000070544"/>
    </source>
</evidence>
<organism evidence="2 3">
    <name type="scientific">Gonapodya prolifera (strain JEL478)</name>
    <name type="common">Monoblepharis prolifera</name>
    <dbReference type="NCBI Taxonomy" id="1344416"/>
    <lineage>
        <taxon>Eukaryota</taxon>
        <taxon>Fungi</taxon>
        <taxon>Fungi incertae sedis</taxon>
        <taxon>Chytridiomycota</taxon>
        <taxon>Chytridiomycota incertae sedis</taxon>
        <taxon>Monoblepharidomycetes</taxon>
        <taxon>Monoblepharidales</taxon>
        <taxon>Gonapodyaceae</taxon>
        <taxon>Gonapodya</taxon>
    </lineage>
</organism>